<dbReference type="Gene3D" id="1.10.1320.10">
    <property type="entry name" value="DNA-directed RNA polymerase, N-terminal domain"/>
    <property type="match status" value="1"/>
</dbReference>
<dbReference type="GO" id="GO:0006351">
    <property type="term" value="P:DNA-templated transcription"/>
    <property type="evidence" value="ECO:0007669"/>
    <property type="project" value="InterPro"/>
</dbReference>
<keyword evidence="5 9" id="KW-0548">Nucleotidyltransferase</keyword>
<evidence type="ECO:0000313" key="11">
    <source>
        <dbReference type="EMBL" id="ARB10926.1"/>
    </source>
</evidence>
<feature type="domain" description="DNA-directed RNA polymerase N-terminal" evidence="10">
    <location>
        <begin position="6"/>
        <end position="298"/>
    </location>
</feature>
<dbReference type="GO" id="GO:0000428">
    <property type="term" value="C:DNA-directed RNA polymerase complex"/>
    <property type="evidence" value="ECO:0007669"/>
    <property type="project" value="UniProtKB-KW"/>
</dbReference>
<evidence type="ECO:0000256" key="4">
    <source>
        <dbReference type="ARBA" id="ARBA00022679"/>
    </source>
</evidence>
<dbReference type="SUPFAM" id="SSF56672">
    <property type="entry name" value="DNA/RNA polymerases"/>
    <property type="match status" value="1"/>
</dbReference>
<dbReference type="InterPro" id="IPR043502">
    <property type="entry name" value="DNA/RNA_pol_sf"/>
</dbReference>
<accession>A0A2R2V0R8</accession>
<dbReference type="InterPro" id="IPR002092">
    <property type="entry name" value="DNA-dir_Rpol_phage-type"/>
</dbReference>
<dbReference type="PANTHER" id="PTHR10102">
    <property type="entry name" value="DNA-DIRECTED RNA POLYMERASE, MITOCHONDRIAL"/>
    <property type="match status" value="1"/>
</dbReference>
<sequence length="873" mass="97638">MTDLTAVQMQLEEEMFNGGIRRFEADNMRSITSGNESETAWNRRLLSELIAPMAEGIQTYKEHYTGRKGKPVRALAFLQCVENEVAGYITMKVVMDMLNTDVTLQAVAMTIAERIEDQVRFSKLEGVAAKYFEKVKASLQASRSKQYRHGHRVMVSAEKSLTERGEDVERWEAWPKEVCLQIGMTLLDILETSVFFEGEPVFFRAIRQNGVRSTYYLQTSETVGNWISEFREHVSQLAPAYAPCVIPPRPWKSPFNGGFHSEKVASRVRLVKGKREHVRRLTPKQMPNVYKAINALQETQWQVNTDVLAVADDVVRLNLGYGMPSFSPLIDRDNKPNNPVPVEFQHLRGRELKEMLNDDQWSTFIAWKGECARLYTAETKRGSKSAAVVRMIGQARKYSKFDAIHFVYAMDSRSRVYAQSSTLSPQSNDLGKALLKFAEGRSIATVEDLRWFCVCGANLWGWDKKIFDTRVSNVLDDDFKEMCRDIAADPLTFTQWAGADEPYQFLAWAIEYASYLDHVEDGRSSEFLTHLPVHQDGSCSGIQHYSAMLRDKVGAAAVNLSPSNEPQDIYGRVAQVVIEKNTANMDAREEDVFTSGSLTLQGSVLRAMASAWDCIGITRNLTKKPVMTLPYGSTRLTCRDAVADYLVGLEESEAKKAAAEGRGINAVHPFGNDEGQTREGSALNYMTALIWPSISEVVKAPVVAMKMIRQLARYAARRNEGLEVTLPTGFILQQKIMATQALVVKTQLMGRIEMSLQVETDIVDEAAMMGAAAPNFVHGHDASHLINTVCALVDAGVKSIAVIHDSFGTHAPKTAVLRHALKSEFVAMYADTNVLAALVAEQEDRWSVDTGIEVPEQGDFDVREVMNSEYCFA</sequence>
<dbReference type="Pfam" id="PF00940">
    <property type="entry name" value="RNA_pol"/>
    <property type="match status" value="1"/>
</dbReference>
<dbReference type="Gene3D" id="1.10.150.20">
    <property type="entry name" value="5' to 3' exonuclease, C-terminal subdomain"/>
    <property type="match status" value="1"/>
</dbReference>
<name>A0A2R2V0R8_9CAUD</name>
<proteinExistence type="inferred from homology"/>
<dbReference type="EMBL" id="KY744566">
    <property type="protein sequence ID" value="ARB10926.1"/>
    <property type="molecule type" value="Genomic_DNA"/>
</dbReference>
<evidence type="ECO:0000256" key="6">
    <source>
        <dbReference type="ARBA" id="ARBA00023163"/>
    </source>
</evidence>
<protein>
    <recommendedName>
        <fullName evidence="2 9">DNA-directed RNA polymerase</fullName>
        <ecNumber evidence="2 9">2.7.7.6</ecNumber>
    </recommendedName>
</protein>
<evidence type="ECO:0000256" key="3">
    <source>
        <dbReference type="ARBA" id="ARBA00022478"/>
    </source>
</evidence>
<evidence type="ECO:0000256" key="2">
    <source>
        <dbReference type="ARBA" id="ARBA00012418"/>
    </source>
</evidence>
<dbReference type="PROSITE" id="PS00900">
    <property type="entry name" value="RNA_POL_PHAGE_1"/>
    <property type="match status" value="1"/>
</dbReference>
<comment type="function">
    <text evidence="9">DNA-dependent RNA polymerase catalyzes the transcription of DNA into RNA using the four ribonucleoside triphosphates as substrates.</text>
</comment>
<evidence type="ECO:0000256" key="8">
    <source>
        <dbReference type="ARBA" id="ARBA00048552"/>
    </source>
</evidence>
<evidence type="ECO:0000256" key="9">
    <source>
        <dbReference type="RuleBase" id="RU003805"/>
    </source>
</evidence>
<dbReference type="Gene3D" id="1.10.287.260">
    <property type="match status" value="1"/>
</dbReference>
<dbReference type="GO" id="GO:0003899">
    <property type="term" value="F:DNA-directed RNA polymerase activity"/>
    <property type="evidence" value="ECO:0007669"/>
    <property type="project" value="UniProtKB-EC"/>
</dbReference>
<evidence type="ECO:0000313" key="12">
    <source>
        <dbReference type="Proteomes" id="UP000244377"/>
    </source>
</evidence>
<dbReference type="InterPro" id="IPR029262">
    <property type="entry name" value="RPOL_N"/>
</dbReference>
<dbReference type="EC" id="2.7.7.6" evidence="2 9"/>
<keyword evidence="6 9" id="KW-0804">Transcription</keyword>
<dbReference type="Proteomes" id="UP000244377">
    <property type="component" value="Genome"/>
</dbReference>
<dbReference type="InterPro" id="IPR037159">
    <property type="entry name" value="RNA_POL_N_sf"/>
</dbReference>
<evidence type="ECO:0000256" key="1">
    <source>
        <dbReference type="ARBA" id="ARBA00009493"/>
    </source>
</evidence>
<dbReference type="PROSITE" id="PS00489">
    <property type="entry name" value="RNA_POL_PHAGE_2"/>
    <property type="match status" value="1"/>
</dbReference>
<evidence type="ECO:0000256" key="5">
    <source>
        <dbReference type="ARBA" id="ARBA00022695"/>
    </source>
</evidence>
<gene>
    <name evidence="11" type="ORF">POP72_010</name>
</gene>
<dbReference type="GO" id="GO:0019083">
    <property type="term" value="P:viral transcription"/>
    <property type="evidence" value="ECO:0007669"/>
    <property type="project" value="UniProtKB-KW"/>
</dbReference>
<dbReference type="PANTHER" id="PTHR10102:SF0">
    <property type="entry name" value="DNA-DIRECTED RNA POLYMERASE, MITOCHONDRIAL"/>
    <property type="match status" value="1"/>
</dbReference>
<dbReference type="Pfam" id="PF14700">
    <property type="entry name" value="RPOL_N"/>
    <property type="match status" value="1"/>
</dbReference>
<organism evidence="11 12">
    <name type="scientific">Pectobacterium phage POP72</name>
    <dbReference type="NCBI Taxonomy" id="1965269"/>
    <lineage>
        <taxon>Viruses</taxon>
        <taxon>Duplodnaviria</taxon>
        <taxon>Heunggongvirae</taxon>
        <taxon>Uroviricota</taxon>
        <taxon>Caudoviricetes</taxon>
        <taxon>Autographivirales</taxon>
        <taxon>Autosignataviridae</taxon>
        <taxon>Molineuxvirinae</taxon>
        <taxon>Axomammavirus</taxon>
        <taxon>Axomammavirus PP1</taxon>
    </lineage>
</organism>
<dbReference type="GO" id="GO:0003677">
    <property type="term" value="F:DNA binding"/>
    <property type="evidence" value="ECO:0007669"/>
    <property type="project" value="InterPro"/>
</dbReference>
<evidence type="ECO:0000256" key="7">
    <source>
        <dbReference type="ARBA" id="ARBA00023314"/>
    </source>
</evidence>
<keyword evidence="3 9" id="KW-0240">DNA-directed RNA polymerase</keyword>
<keyword evidence="7" id="KW-1195">Viral transcription</keyword>
<dbReference type="InterPro" id="IPR024075">
    <property type="entry name" value="DNA-dir_RNA_pol_helix_hairp_sf"/>
</dbReference>
<comment type="similarity">
    <text evidence="1 9">Belongs to the phage and mitochondrial RNA polymerase family.</text>
</comment>
<reference evidence="11 12" key="1">
    <citation type="submission" date="2017-03" db="EMBL/GenBank/DDBJ databases">
        <authorList>
            <person name="Afonso C.L."/>
            <person name="Miller P.J."/>
            <person name="Scott M.A."/>
            <person name="Spackman E."/>
            <person name="Goraichik I."/>
            <person name="Dimitrov K.M."/>
            <person name="Suarez D.L."/>
            <person name="Swayne D.E."/>
        </authorList>
    </citation>
    <scope>NUCLEOTIDE SEQUENCE [LARGE SCALE GENOMIC DNA]</scope>
</reference>
<dbReference type="Gene3D" id="1.10.287.280">
    <property type="match status" value="1"/>
</dbReference>
<comment type="catalytic activity">
    <reaction evidence="8 9">
        <text>RNA(n) + a ribonucleoside 5'-triphosphate = RNA(n+1) + diphosphate</text>
        <dbReference type="Rhea" id="RHEA:21248"/>
        <dbReference type="Rhea" id="RHEA-COMP:14527"/>
        <dbReference type="Rhea" id="RHEA-COMP:17342"/>
        <dbReference type="ChEBI" id="CHEBI:33019"/>
        <dbReference type="ChEBI" id="CHEBI:61557"/>
        <dbReference type="ChEBI" id="CHEBI:140395"/>
        <dbReference type="EC" id="2.7.7.6"/>
    </reaction>
</comment>
<dbReference type="SMART" id="SM01311">
    <property type="entry name" value="RPOL_N"/>
    <property type="match status" value="1"/>
</dbReference>
<keyword evidence="4 9" id="KW-0808">Transferase</keyword>
<dbReference type="InterPro" id="IPR046950">
    <property type="entry name" value="DNA-dir_Rpol_C_phage-type"/>
</dbReference>
<evidence type="ECO:0000259" key="10">
    <source>
        <dbReference type="SMART" id="SM01311"/>
    </source>
</evidence>